<keyword evidence="1" id="KW-1133">Transmembrane helix</keyword>
<keyword evidence="2" id="KW-0732">Signal</keyword>
<organism evidence="3 4">
    <name type="scientific">Sulfitobacter brevis</name>
    <dbReference type="NCBI Taxonomy" id="74348"/>
    <lineage>
        <taxon>Bacteria</taxon>
        <taxon>Pseudomonadati</taxon>
        <taxon>Pseudomonadota</taxon>
        <taxon>Alphaproteobacteria</taxon>
        <taxon>Rhodobacterales</taxon>
        <taxon>Roseobacteraceae</taxon>
        <taxon>Sulfitobacter</taxon>
    </lineage>
</organism>
<dbReference type="RefSeq" id="WP_093922747.1">
    <property type="nucleotide sequence ID" value="NZ_FOMW01000003.1"/>
</dbReference>
<feature type="transmembrane region" description="Helical" evidence="1">
    <location>
        <begin position="31"/>
        <end position="50"/>
    </location>
</feature>
<evidence type="ECO:0000313" key="3">
    <source>
        <dbReference type="EMBL" id="SFD85993.1"/>
    </source>
</evidence>
<sequence>MYRRFIALIVAASLAVTAMGAAPAYAGDDDDIARTLAVILGAAVVGKIIYDKNKRERQKVISRRQPAPELVYAPRQRIEPLYSALRPQARPQAYEADRYRSATREAYQGTPQVEVRPLPPQVQPRPLPSNVDTKMLPAECFRSYGGRIESQQVFRSDCLERSYEFANRMPAGCLVSVNTEQGRQDAYEARCLRDAGYSLARG</sequence>
<feature type="signal peptide" evidence="2">
    <location>
        <begin position="1"/>
        <end position="26"/>
    </location>
</feature>
<dbReference type="EMBL" id="FOMW01000003">
    <property type="protein sequence ID" value="SFD85993.1"/>
    <property type="molecule type" value="Genomic_DNA"/>
</dbReference>
<keyword evidence="1" id="KW-0472">Membrane</keyword>
<dbReference type="Proteomes" id="UP000198977">
    <property type="component" value="Unassembled WGS sequence"/>
</dbReference>
<gene>
    <name evidence="3" type="ORF">SAMN04488523_103121</name>
</gene>
<evidence type="ECO:0000256" key="2">
    <source>
        <dbReference type="SAM" id="SignalP"/>
    </source>
</evidence>
<dbReference type="STRING" id="74348.SAMN04488523_103121"/>
<dbReference type="AlphaFoldDB" id="A0A1I1VY81"/>
<keyword evidence="1" id="KW-0812">Transmembrane</keyword>
<dbReference type="OrthoDB" id="7876829at2"/>
<evidence type="ECO:0000256" key="1">
    <source>
        <dbReference type="SAM" id="Phobius"/>
    </source>
</evidence>
<protein>
    <submittedName>
        <fullName evidence="3">Uncharacterized protein</fullName>
    </submittedName>
</protein>
<keyword evidence="4" id="KW-1185">Reference proteome</keyword>
<feature type="chain" id="PRO_5011755918" evidence="2">
    <location>
        <begin position="27"/>
        <end position="202"/>
    </location>
</feature>
<accession>A0A1I1VY81</accession>
<proteinExistence type="predicted"/>
<name>A0A1I1VY81_9RHOB</name>
<reference evidence="3 4" key="1">
    <citation type="submission" date="2016-10" db="EMBL/GenBank/DDBJ databases">
        <authorList>
            <person name="de Groot N.N."/>
        </authorList>
    </citation>
    <scope>NUCLEOTIDE SEQUENCE [LARGE SCALE GENOMIC DNA]</scope>
    <source>
        <strain evidence="3 4">DSM 11443</strain>
    </source>
</reference>
<evidence type="ECO:0000313" key="4">
    <source>
        <dbReference type="Proteomes" id="UP000198977"/>
    </source>
</evidence>